<feature type="region of interest" description="Disordered" evidence="19">
    <location>
        <begin position="278"/>
        <end position="303"/>
    </location>
</feature>
<evidence type="ECO:0000256" key="6">
    <source>
        <dbReference type="ARBA" id="ARBA00022679"/>
    </source>
</evidence>
<comment type="catalytic activity">
    <reaction evidence="1">
        <text>Random endo-hydrolysis of N-acetyl-beta-D-glucosaminide (1-&gt;4)-beta-linkages in chitin and chitodextrins.</text>
        <dbReference type="EC" id="3.2.1.14"/>
    </reaction>
</comment>
<dbReference type="GO" id="GO:0008843">
    <property type="term" value="F:endochitinase activity"/>
    <property type="evidence" value="ECO:0007669"/>
    <property type="project" value="UniProtKB-EC"/>
</dbReference>
<dbReference type="PANTHER" id="PTHR10963:SF68">
    <property type="entry name" value="GLYCOSIDASE CRH1-RELATED"/>
    <property type="match status" value="1"/>
</dbReference>
<feature type="signal peptide" evidence="20">
    <location>
        <begin position="1"/>
        <end position="17"/>
    </location>
</feature>
<keyword evidence="5" id="KW-0328">Glycosyltransferase</keyword>
<dbReference type="GO" id="GO:0031505">
    <property type="term" value="P:fungal-type cell wall organization"/>
    <property type="evidence" value="ECO:0007669"/>
    <property type="project" value="TreeGrafter"/>
</dbReference>
<keyword evidence="14" id="KW-0961">Cell wall biogenesis/degradation</keyword>
<dbReference type="Pfam" id="PF00722">
    <property type="entry name" value="Glyco_hydro_16"/>
    <property type="match status" value="1"/>
</dbReference>
<evidence type="ECO:0000256" key="12">
    <source>
        <dbReference type="ARBA" id="ARBA00023288"/>
    </source>
</evidence>
<evidence type="ECO:0000256" key="4">
    <source>
        <dbReference type="ARBA" id="ARBA00022622"/>
    </source>
</evidence>
<dbReference type="EC" id="3.2.-.-" evidence="16"/>
<keyword evidence="10 18" id="KW-1015">Disulfide bond</keyword>
<evidence type="ECO:0000256" key="5">
    <source>
        <dbReference type="ARBA" id="ARBA00022676"/>
    </source>
</evidence>
<dbReference type="GeneID" id="30019459"/>
<evidence type="ECO:0000313" key="23">
    <source>
        <dbReference type="Proteomes" id="UP000076744"/>
    </source>
</evidence>
<name>A0A168BBP7_CORFA</name>
<feature type="chain" id="PRO_5007895615" description="Crh-like protein" evidence="20">
    <location>
        <begin position="18"/>
        <end position="382"/>
    </location>
</feature>
<dbReference type="PANTHER" id="PTHR10963">
    <property type="entry name" value="GLYCOSYL HYDROLASE-RELATED"/>
    <property type="match status" value="1"/>
</dbReference>
<comment type="caution">
    <text evidence="22">The sequence shown here is derived from an EMBL/GenBank/DDBJ whole genome shotgun (WGS) entry which is preliminary data.</text>
</comment>
<evidence type="ECO:0000256" key="15">
    <source>
        <dbReference type="ARBA" id="ARBA00038074"/>
    </source>
</evidence>
<keyword evidence="13" id="KW-0326">Glycosidase</keyword>
<dbReference type="OrthoDB" id="4781at2759"/>
<comment type="similarity">
    <text evidence="15">Belongs to the glycosyl hydrolase 16 family. CRH1 subfamily.</text>
</comment>
<evidence type="ECO:0000256" key="2">
    <source>
        <dbReference type="ARBA" id="ARBA00004196"/>
    </source>
</evidence>
<dbReference type="STRING" id="1081104.A0A168BBP7"/>
<dbReference type="InterPro" id="IPR017168">
    <property type="entry name" value="CHR-like"/>
</dbReference>
<feature type="disulfide bond" evidence="18">
    <location>
        <begin position="23"/>
        <end position="30"/>
    </location>
</feature>
<dbReference type="GO" id="GO:0098552">
    <property type="term" value="C:side of membrane"/>
    <property type="evidence" value="ECO:0007669"/>
    <property type="project" value="UniProtKB-KW"/>
</dbReference>
<keyword evidence="11" id="KW-0325">Glycoprotein</keyword>
<dbReference type="SUPFAM" id="SSF49899">
    <property type="entry name" value="Concanavalin A-like lectins/glucanases"/>
    <property type="match status" value="1"/>
</dbReference>
<evidence type="ECO:0000256" key="19">
    <source>
        <dbReference type="SAM" id="MobiDB-lite"/>
    </source>
</evidence>
<evidence type="ECO:0000256" key="9">
    <source>
        <dbReference type="ARBA" id="ARBA00023136"/>
    </source>
</evidence>
<evidence type="ECO:0000256" key="17">
    <source>
        <dbReference type="PIRSR" id="PIRSR037299-1"/>
    </source>
</evidence>
<evidence type="ECO:0000256" key="11">
    <source>
        <dbReference type="ARBA" id="ARBA00023180"/>
    </source>
</evidence>
<evidence type="ECO:0000313" key="22">
    <source>
        <dbReference type="EMBL" id="OAA69897.1"/>
    </source>
</evidence>
<dbReference type="GO" id="GO:0009277">
    <property type="term" value="C:fungal-type cell wall"/>
    <property type="evidence" value="ECO:0007669"/>
    <property type="project" value="TreeGrafter"/>
</dbReference>
<proteinExistence type="inferred from homology"/>
<gene>
    <name evidence="22" type="ORF">ISF_03167</name>
</gene>
<evidence type="ECO:0000256" key="7">
    <source>
        <dbReference type="ARBA" id="ARBA00022729"/>
    </source>
</evidence>
<dbReference type="Gene3D" id="2.60.120.200">
    <property type="match status" value="1"/>
</dbReference>
<evidence type="ECO:0000256" key="14">
    <source>
        <dbReference type="ARBA" id="ARBA00023316"/>
    </source>
</evidence>
<dbReference type="InterPro" id="IPR050546">
    <property type="entry name" value="Glycosyl_Hydrlase_16"/>
</dbReference>
<dbReference type="PROSITE" id="PS51762">
    <property type="entry name" value="GH16_2"/>
    <property type="match status" value="1"/>
</dbReference>
<dbReference type="AlphaFoldDB" id="A0A168BBP7"/>
<evidence type="ECO:0000256" key="20">
    <source>
        <dbReference type="SAM" id="SignalP"/>
    </source>
</evidence>
<feature type="compositionally biased region" description="Low complexity" evidence="19">
    <location>
        <begin position="284"/>
        <end position="303"/>
    </location>
</feature>
<dbReference type="Proteomes" id="UP000076744">
    <property type="component" value="Unassembled WGS sequence"/>
</dbReference>
<evidence type="ECO:0000256" key="18">
    <source>
        <dbReference type="PIRSR" id="PIRSR037299-2"/>
    </source>
</evidence>
<evidence type="ECO:0000256" key="13">
    <source>
        <dbReference type="ARBA" id="ARBA00023295"/>
    </source>
</evidence>
<feature type="region of interest" description="Disordered" evidence="19">
    <location>
        <begin position="319"/>
        <end position="338"/>
    </location>
</feature>
<sequence length="382" mass="39318">MFSKIAVALATVSLVSAQTWSDCDPRVKTCTPNPGFGKDGANCDFTRGACDAFHTMDGKAVTYDSRGALAAMDGAPQAPTLRSDKYLFFGRVEVELQAAGGKGIITSLVLQSDTRDEIDFETVGFDNKQIQSNYFSKGNDSDFTRGGFHAIDNPFGAIHKYTFEWTPEKIDWIINGAVVRTLTRTSVGAAFPQSPMQVKLGAWVAGYEGGRPGTIKWAGGIADFSQGPSIAIYKSIKIVDYAGGSTATSKDVKEYVYTDKTGDAQSIKINLKDGTSIDGGNGGSSSASASASTSASKTSSVQSSTTSAASATTVVTSSTKNSSATVTSSPSSAVNGTNTTVLTTASRTSTSSTTASAVPTSAASGAGAAFGVAALFLAVLAI</sequence>
<evidence type="ECO:0000256" key="10">
    <source>
        <dbReference type="ARBA" id="ARBA00023157"/>
    </source>
</evidence>
<keyword evidence="8 16" id="KW-0378">Hydrolase</keyword>
<dbReference type="EMBL" id="AZHB01000005">
    <property type="protein sequence ID" value="OAA69897.1"/>
    <property type="molecule type" value="Genomic_DNA"/>
</dbReference>
<reference evidence="22 23" key="1">
    <citation type="journal article" date="2016" name="Genome Biol. Evol.">
        <title>Divergent and convergent evolution of fungal pathogenicity.</title>
        <authorList>
            <person name="Shang Y."/>
            <person name="Xiao G."/>
            <person name="Zheng P."/>
            <person name="Cen K."/>
            <person name="Zhan S."/>
            <person name="Wang C."/>
        </authorList>
    </citation>
    <scope>NUCLEOTIDE SEQUENCE [LARGE SCALE GENOMIC DNA]</scope>
    <source>
        <strain evidence="22 23">ARSEF 2679</strain>
    </source>
</reference>
<evidence type="ECO:0000256" key="16">
    <source>
        <dbReference type="PIRNR" id="PIRNR037299"/>
    </source>
</evidence>
<dbReference type="GO" id="GO:0005975">
    <property type="term" value="P:carbohydrate metabolic process"/>
    <property type="evidence" value="ECO:0007669"/>
    <property type="project" value="InterPro"/>
</dbReference>
<dbReference type="InterPro" id="IPR013320">
    <property type="entry name" value="ConA-like_dom_sf"/>
</dbReference>
<keyword evidence="9 16" id="KW-0472">Membrane</keyword>
<feature type="active site" description="Proton donor" evidence="17">
    <location>
        <position position="121"/>
    </location>
</feature>
<evidence type="ECO:0000256" key="8">
    <source>
        <dbReference type="ARBA" id="ARBA00022801"/>
    </source>
</evidence>
<accession>A0A168BBP7</accession>
<dbReference type="RefSeq" id="XP_018706501.1">
    <property type="nucleotide sequence ID" value="XM_018846773.1"/>
</dbReference>
<feature type="active site" description="Nucleophile" evidence="17">
    <location>
        <position position="117"/>
    </location>
</feature>
<dbReference type="PIRSF" id="PIRSF037299">
    <property type="entry name" value="Glycosidase_CRH1_prd"/>
    <property type="match status" value="1"/>
</dbReference>
<keyword evidence="23" id="KW-1185">Reference proteome</keyword>
<protein>
    <recommendedName>
        <fullName evidence="16">Crh-like protein</fullName>
        <ecNumber evidence="16">3.2.-.-</ecNumber>
    </recommendedName>
</protein>
<evidence type="ECO:0000256" key="1">
    <source>
        <dbReference type="ARBA" id="ARBA00000822"/>
    </source>
</evidence>
<keyword evidence="12" id="KW-0449">Lipoprotein</keyword>
<dbReference type="InterPro" id="IPR000757">
    <property type="entry name" value="Beta-glucanase-like"/>
</dbReference>
<organism evidence="22 23">
    <name type="scientific">Cordyceps fumosorosea (strain ARSEF 2679)</name>
    <name type="common">Isaria fumosorosea</name>
    <dbReference type="NCBI Taxonomy" id="1081104"/>
    <lineage>
        <taxon>Eukaryota</taxon>
        <taxon>Fungi</taxon>
        <taxon>Dikarya</taxon>
        <taxon>Ascomycota</taxon>
        <taxon>Pezizomycotina</taxon>
        <taxon>Sordariomycetes</taxon>
        <taxon>Hypocreomycetidae</taxon>
        <taxon>Hypocreales</taxon>
        <taxon>Cordycipitaceae</taxon>
        <taxon>Cordyceps</taxon>
    </lineage>
</organism>
<comment type="subcellular location">
    <subcellularLocation>
        <location evidence="2">Cell envelope</location>
    </subcellularLocation>
    <subcellularLocation>
        <location evidence="3">Membrane</location>
        <topology evidence="3">Lipid-anchor</topology>
        <topology evidence="3">GPI-anchor</topology>
    </subcellularLocation>
</comment>
<dbReference type="GO" id="GO:0016757">
    <property type="term" value="F:glycosyltransferase activity"/>
    <property type="evidence" value="ECO:0007669"/>
    <property type="project" value="UniProtKB-KW"/>
</dbReference>
<keyword evidence="4" id="KW-0336">GPI-anchor</keyword>
<feature type="domain" description="GH16" evidence="21">
    <location>
        <begin position="18"/>
        <end position="250"/>
    </location>
</feature>
<keyword evidence="6" id="KW-0808">Transferase</keyword>
<evidence type="ECO:0000256" key="3">
    <source>
        <dbReference type="ARBA" id="ARBA00004589"/>
    </source>
</evidence>
<evidence type="ECO:0000259" key="21">
    <source>
        <dbReference type="PROSITE" id="PS51762"/>
    </source>
</evidence>
<keyword evidence="7 20" id="KW-0732">Signal</keyword>